<name>A0A3P7LRP1_DIBLA</name>
<gene>
    <name evidence="2" type="ORF">DILT_LOCUS11751</name>
</gene>
<reference evidence="2 3" key="1">
    <citation type="submission" date="2018-11" db="EMBL/GenBank/DDBJ databases">
        <authorList>
            <consortium name="Pathogen Informatics"/>
        </authorList>
    </citation>
    <scope>NUCLEOTIDE SEQUENCE [LARGE SCALE GENOMIC DNA]</scope>
</reference>
<dbReference type="Gene3D" id="6.10.250.2500">
    <property type="match status" value="1"/>
</dbReference>
<dbReference type="EMBL" id="UYRU01064076">
    <property type="protein sequence ID" value="VDN15920.1"/>
    <property type="molecule type" value="Genomic_DNA"/>
</dbReference>
<feature type="chain" id="PRO_5018101578" evidence="1">
    <location>
        <begin position="17"/>
        <end position="126"/>
    </location>
</feature>
<keyword evidence="1" id="KW-0732">Signal</keyword>
<proteinExistence type="predicted"/>
<evidence type="ECO:0000256" key="1">
    <source>
        <dbReference type="SAM" id="SignalP"/>
    </source>
</evidence>
<sequence>MGSFFVMNLILGVLSGSESMFSTLPSLPDSVTASHLPLYIKALQTFTSYWVEFSKEKQKIDRKEQFRKVRQEKREQQDYQNYKEWIEVAEDLIDSEADDKSNKELDGVVCVKLYCYIIIVCIHEKI</sequence>
<organism evidence="2 3">
    <name type="scientific">Dibothriocephalus latus</name>
    <name type="common">Fish tapeworm</name>
    <name type="synonym">Diphyllobothrium latum</name>
    <dbReference type="NCBI Taxonomy" id="60516"/>
    <lineage>
        <taxon>Eukaryota</taxon>
        <taxon>Metazoa</taxon>
        <taxon>Spiralia</taxon>
        <taxon>Lophotrochozoa</taxon>
        <taxon>Platyhelminthes</taxon>
        <taxon>Cestoda</taxon>
        <taxon>Eucestoda</taxon>
        <taxon>Diphyllobothriidea</taxon>
        <taxon>Diphyllobothriidae</taxon>
        <taxon>Dibothriocephalus</taxon>
    </lineage>
</organism>
<dbReference type="AlphaFoldDB" id="A0A3P7LRP1"/>
<evidence type="ECO:0000313" key="2">
    <source>
        <dbReference type="EMBL" id="VDN15920.1"/>
    </source>
</evidence>
<keyword evidence="3" id="KW-1185">Reference proteome</keyword>
<accession>A0A3P7LRP1</accession>
<dbReference type="Proteomes" id="UP000281553">
    <property type="component" value="Unassembled WGS sequence"/>
</dbReference>
<feature type="signal peptide" evidence="1">
    <location>
        <begin position="1"/>
        <end position="16"/>
    </location>
</feature>
<protein>
    <submittedName>
        <fullName evidence="2">Uncharacterized protein</fullName>
    </submittedName>
</protein>
<evidence type="ECO:0000313" key="3">
    <source>
        <dbReference type="Proteomes" id="UP000281553"/>
    </source>
</evidence>